<name>A0A099I4Q2_CLOIN</name>
<dbReference type="EC" id="2.1.3.15" evidence="10"/>
<proteinExistence type="inferred from homology"/>
<evidence type="ECO:0000313" key="13">
    <source>
        <dbReference type="Proteomes" id="UP000030008"/>
    </source>
</evidence>
<comment type="subunit">
    <text evidence="10">Acetyl-CoA carboxylase is a heterohexamer composed of biotin carboxyl carrier protein (AccB), biotin carboxylase (AccC) and two subunits each of ACCase subunit alpha (AccA) and ACCase subunit beta (AccD).</text>
</comment>
<feature type="domain" description="CoA carboxyltransferase C-terminal" evidence="11">
    <location>
        <begin position="33"/>
        <end position="275"/>
    </location>
</feature>
<evidence type="ECO:0000259" key="11">
    <source>
        <dbReference type="PROSITE" id="PS50989"/>
    </source>
</evidence>
<keyword evidence="4 10" id="KW-0547">Nucleotide-binding</keyword>
<evidence type="ECO:0000256" key="2">
    <source>
        <dbReference type="ARBA" id="ARBA00022516"/>
    </source>
</evidence>
<dbReference type="AlphaFoldDB" id="A0A099I4Q2"/>
<dbReference type="PRINTS" id="PR01069">
    <property type="entry name" value="ACCCTRFRASEA"/>
</dbReference>
<dbReference type="NCBIfam" id="TIGR00513">
    <property type="entry name" value="accA"/>
    <property type="match status" value="1"/>
</dbReference>
<comment type="similarity">
    <text evidence="10">Belongs to the AccA family.</text>
</comment>
<dbReference type="GO" id="GO:0016743">
    <property type="term" value="F:carboxyl- or carbamoyltransferase activity"/>
    <property type="evidence" value="ECO:0007669"/>
    <property type="project" value="UniProtKB-UniRule"/>
</dbReference>
<dbReference type="InterPro" id="IPR029045">
    <property type="entry name" value="ClpP/crotonase-like_dom_sf"/>
</dbReference>
<keyword evidence="7 10" id="KW-0443">Lipid metabolism</keyword>
<dbReference type="NCBIfam" id="NF041504">
    <property type="entry name" value="AccA_sub"/>
    <property type="match status" value="1"/>
</dbReference>
<comment type="catalytic activity">
    <reaction evidence="9 10">
        <text>N(6)-carboxybiotinyl-L-lysyl-[protein] + acetyl-CoA = N(6)-biotinyl-L-lysyl-[protein] + malonyl-CoA</text>
        <dbReference type="Rhea" id="RHEA:54728"/>
        <dbReference type="Rhea" id="RHEA-COMP:10505"/>
        <dbReference type="Rhea" id="RHEA-COMP:10506"/>
        <dbReference type="ChEBI" id="CHEBI:57288"/>
        <dbReference type="ChEBI" id="CHEBI:57384"/>
        <dbReference type="ChEBI" id="CHEBI:83144"/>
        <dbReference type="ChEBI" id="CHEBI:83145"/>
        <dbReference type="EC" id="2.1.3.15"/>
    </reaction>
</comment>
<dbReference type="InterPro" id="IPR011763">
    <property type="entry name" value="COA_CT_C"/>
</dbReference>
<organism evidence="12 13">
    <name type="scientific">Clostridium innocuum</name>
    <dbReference type="NCBI Taxonomy" id="1522"/>
    <lineage>
        <taxon>Bacteria</taxon>
        <taxon>Bacillati</taxon>
        <taxon>Bacillota</taxon>
        <taxon>Clostridia</taxon>
        <taxon>Eubacteriales</taxon>
        <taxon>Clostridiaceae</taxon>
        <taxon>Clostridium</taxon>
    </lineage>
</organism>
<dbReference type="GO" id="GO:0003989">
    <property type="term" value="F:acetyl-CoA carboxylase activity"/>
    <property type="evidence" value="ECO:0007669"/>
    <property type="project" value="InterPro"/>
</dbReference>
<sequence length="310" mass="34364">MSIKEAESSIAVLEAELAKLDAMDPHADELRLQIDHLREEAMLQLDAWDIVYLARHPKRPKAADYIRALFPDFMELHGDRCYGDDAACQGGIATFHGRSVTVLAQSKGKTLEENMQRNFGMLHPEGYRKAIRLAKQAEKFHRPIITLVDTAGAYPGKGAEERGQAEAIAQCLAVFSEIRTPVLAIVLSEGGSGGALAFSVADHIMMLEHAIYSILSPEGFASILWKDESRAAEAAGVMELTAADLKRKGIIDTIIAEPKGGAHICFDYVVEHLREQLENVLDDLCKKKEKVLLAKRYEKYRVMGANYEEL</sequence>
<gene>
    <name evidence="10" type="primary">accA</name>
    <name evidence="12" type="ORF">CIAN88_13895</name>
</gene>
<dbReference type="Pfam" id="PF03255">
    <property type="entry name" value="ACCA"/>
    <property type="match status" value="1"/>
</dbReference>
<dbReference type="GO" id="GO:0005524">
    <property type="term" value="F:ATP binding"/>
    <property type="evidence" value="ECO:0007669"/>
    <property type="project" value="UniProtKB-KW"/>
</dbReference>
<evidence type="ECO:0000256" key="3">
    <source>
        <dbReference type="ARBA" id="ARBA00022679"/>
    </source>
</evidence>
<evidence type="ECO:0000256" key="9">
    <source>
        <dbReference type="ARBA" id="ARBA00049152"/>
    </source>
</evidence>
<keyword evidence="5 10" id="KW-0276">Fatty acid metabolism</keyword>
<evidence type="ECO:0000313" key="12">
    <source>
        <dbReference type="EMBL" id="KGJ52591.1"/>
    </source>
</evidence>
<comment type="function">
    <text evidence="10">Component of the acetyl coenzyme A carboxylase (ACC) complex. First, biotin carboxylase catalyzes the carboxylation of biotin on its carrier protein (BCCP) and then the CO(2) group is transferred by the carboxyltransferase to acetyl-CoA to form malonyl-CoA.</text>
</comment>
<keyword evidence="2 10" id="KW-0444">Lipid biosynthesis</keyword>
<evidence type="ECO:0000256" key="4">
    <source>
        <dbReference type="ARBA" id="ARBA00022741"/>
    </source>
</evidence>
<protein>
    <recommendedName>
        <fullName evidence="10">Acetyl-coenzyme A carboxylase carboxyl transferase subunit alpha</fullName>
        <shortName evidence="10">ACCase subunit alpha</shortName>
        <shortName evidence="10">Acetyl-CoA carboxylase carboxyltransferase subunit alpha</shortName>
        <ecNumber evidence="10">2.1.3.15</ecNumber>
    </recommendedName>
</protein>
<evidence type="ECO:0000256" key="5">
    <source>
        <dbReference type="ARBA" id="ARBA00022832"/>
    </source>
</evidence>
<dbReference type="PANTHER" id="PTHR42853:SF3">
    <property type="entry name" value="ACETYL-COENZYME A CARBOXYLASE CARBOXYL TRANSFERASE SUBUNIT ALPHA, CHLOROPLASTIC"/>
    <property type="match status" value="1"/>
</dbReference>
<dbReference type="NCBIfam" id="NF004344">
    <property type="entry name" value="PRK05724.1"/>
    <property type="match status" value="1"/>
</dbReference>
<dbReference type="GO" id="GO:0006633">
    <property type="term" value="P:fatty acid biosynthetic process"/>
    <property type="evidence" value="ECO:0007669"/>
    <property type="project" value="UniProtKB-KW"/>
</dbReference>
<keyword evidence="10" id="KW-0963">Cytoplasm</keyword>
<keyword evidence="6 10" id="KW-0067">ATP-binding</keyword>
<dbReference type="GO" id="GO:0009317">
    <property type="term" value="C:acetyl-CoA carboxylase complex"/>
    <property type="evidence" value="ECO:0007669"/>
    <property type="project" value="InterPro"/>
</dbReference>
<reference evidence="12 13" key="1">
    <citation type="submission" date="2014-08" db="EMBL/GenBank/DDBJ databases">
        <title>Clostridium innocuum, an unnegligible vancomycin-resistant pathogen causing extra-intestinal infections.</title>
        <authorList>
            <person name="Feng Y."/>
            <person name="Chiu C.-H."/>
        </authorList>
    </citation>
    <scope>NUCLEOTIDE SEQUENCE [LARGE SCALE GENOMIC DNA]</scope>
    <source>
        <strain evidence="12 13">AN88</strain>
    </source>
</reference>
<keyword evidence="8 10" id="KW-0275">Fatty acid biosynthesis</keyword>
<dbReference type="InterPro" id="IPR001095">
    <property type="entry name" value="Acetyl_CoA_COase_a_su"/>
</dbReference>
<evidence type="ECO:0000256" key="10">
    <source>
        <dbReference type="HAMAP-Rule" id="MF_00823"/>
    </source>
</evidence>
<dbReference type="EMBL" id="JQIF01000061">
    <property type="protein sequence ID" value="KGJ52591.1"/>
    <property type="molecule type" value="Genomic_DNA"/>
</dbReference>
<evidence type="ECO:0000256" key="1">
    <source>
        <dbReference type="ARBA" id="ARBA00004956"/>
    </source>
</evidence>
<dbReference type="Gene3D" id="3.90.226.10">
    <property type="entry name" value="2-enoyl-CoA Hydratase, Chain A, domain 1"/>
    <property type="match status" value="1"/>
</dbReference>
<accession>A0A099I4Q2</accession>
<dbReference type="UniPathway" id="UPA00655">
    <property type="reaction ID" value="UER00711"/>
</dbReference>
<keyword evidence="3 10" id="KW-0808">Transferase</keyword>
<comment type="subcellular location">
    <subcellularLocation>
        <location evidence="10">Cytoplasm</location>
    </subcellularLocation>
</comment>
<dbReference type="GO" id="GO:2001295">
    <property type="term" value="P:malonyl-CoA biosynthetic process"/>
    <property type="evidence" value="ECO:0007669"/>
    <property type="project" value="UniProtKB-UniRule"/>
</dbReference>
<dbReference type="PROSITE" id="PS50989">
    <property type="entry name" value="COA_CT_CTER"/>
    <property type="match status" value="1"/>
</dbReference>
<evidence type="ECO:0000256" key="7">
    <source>
        <dbReference type="ARBA" id="ARBA00023098"/>
    </source>
</evidence>
<dbReference type="Proteomes" id="UP000030008">
    <property type="component" value="Unassembled WGS sequence"/>
</dbReference>
<dbReference type="SUPFAM" id="SSF52096">
    <property type="entry name" value="ClpP/crotonase"/>
    <property type="match status" value="1"/>
</dbReference>
<dbReference type="HAMAP" id="MF_00823">
    <property type="entry name" value="AcetylCoA_CT_alpha"/>
    <property type="match status" value="1"/>
</dbReference>
<comment type="caution">
    <text evidence="12">The sequence shown here is derived from an EMBL/GenBank/DDBJ whole genome shotgun (WGS) entry which is preliminary data.</text>
</comment>
<comment type="pathway">
    <text evidence="1 10">Lipid metabolism; malonyl-CoA biosynthesis; malonyl-CoA from acetyl-CoA: step 1/1.</text>
</comment>
<dbReference type="RefSeq" id="WP_044905990.1">
    <property type="nucleotide sequence ID" value="NZ_JQIF01000061.1"/>
</dbReference>
<evidence type="ECO:0000256" key="8">
    <source>
        <dbReference type="ARBA" id="ARBA00023160"/>
    </source>
</evidence>
<dbReference type="PANTHER" id="PTHR42853">
    <property type="entry name" value="ACETYL-COENZYME A CARBOXYLASE CARBOXYL TRANSFERASE SUBUNIT ALPHA"/>
    <property type="match status" value="1"/>
</dbReference>
<evidence type="ECO:0000256" key="6">
    <source>
        <dbReference type="ARBA" id="ARBA00022840"/>
    </source>
</evidence>